<dbReference type="PANTHER" id="PTHR12430">
    <property type="entry name" value="MITOCHONDRIAL IMPORT RECEPTOR SUBUNIT TOM20"/>
    <property type="match status" value="1"/>
</dbReference>
<evidence type="ECO:0000256" key="2">
    <source>
        <dbReference type="ARBA" id="ARBA00005792"/>
    </source>
</evidence>
<dbReference type="eggNOG" id="KOG2084">
    <property type="taxonomic scope" value="Eukaryota"/>
</dbReference>
<dbReference type="Proteomes" id="UP000001861">
    <property type="component" value="Unassembled WGS sequence"/>
</dbReference>
<dbReference type="STRING" id="240176.A8NYR3"/>
<dbReference type="GO" id="GO:0016031">
    <property type="term" value="P:tRNA import into mitochondrion"/>
    <property type="evidence" value="ECO:0007669"/>
    <property type="project" value="TreeGrafter"/>
</dbReference>
<dbReference type="GO" id="GO:0008320">
    <property type="term" value="F:protein transmembrane transporter activity"/>
    <property type="evidence" value="ECO:0007669"/>
    <property type="project" value="TreeGrafter"/>
</dbReference>
<dbReference type="GO" id="GO:0030943">
    <property type="term" value="F:mitochondrion targeting sequence binding"/>
    <property type="evidence" value="ECO:0007669"/>
    <property type="project" value="TreeGrafter"/>
</dbReference>
<evidence type="ECO:0000256" key="4">
    <source>
        <dbReference type="ARBA" id="ARBA00022692"/>
    </source>
</evidence>
<organism evidence="13 14">
    <name type="scientific">Coprinopsis cinerea (strain Okayama-7 / 130 / ATCC MYA-4618 / FGSC 9003)</name>
    <name type="common">Inky cap fungus</name>
    <name type="synonym">Hormographiella aspergillata</name>
    <dbReference type="NCBI Taxonomy" id="240176"/>
    <lineage>
        <taxon>Eukaryota</taxon>
        <taxon>Fungi</taxon>
        <taxon>Dikarya</taxon>
        <taxon>Basidiomycota</taxon>
        <taxon>Agaricomycotina</taxon>
        <taxon>Agaricomycetes</taxon>
        <taxon>Agaricomycetidae</taxon>
        <taxon>Agaricales</taxon>
        <taxon>Agaricineae</taxon>
        <taxon>Psathyrellaceae</taxon>
        <taxon>Coprinopsis</taxon>
    </lineage>
</organism>
<dbReference type="OrthoDB" id="2154253at2759"/>
<keyword evidence="5" id="KW-1000">Mitochondrion outer membrane</keyword>
<feature type="domain" description="SET" evidence="12">
    <location>
        <begin position="272"/>
        <end position="579"/>
    </location>
</feature>
<reference evidence="13 14" key="1">
    <citation type="journal article" date="2010" name="Proc. Natl. Acad. Sci. U.S.A.">
        <title>Insights into evolution of multicellular fungi from the assembled chromosomes of the mushroom Coprinopsis cinerea (Coprinus cinereus).</title>
        <authorList>
            <person name="Stajich J.E."/>
            <person name="Wilke S.K."/>
            <person name="Ahren D."/>
            <person name="Au C.H."/>
            <person name="Birren B.W."/>
            <person name="Borodovsky M."/>
            <person name="Burns C."/>
            <person name="Canback B."/>
            <person name="Casselton L.A."/>
            <person name="Cheng C.K."/>
            <person name="Deng J."/>
            <person name="Dietrich F.S."/>
            <person name="Fargo D.C."/>
            <person name="Farman M.L."/>
            <person name="Gathman A.C."/>
            <person name="Goldberg J."/>
            <person name="Guigo R."/>
            <person name="Hoegger P.J."/>
            <person name="Hooker J.B."/>
            <person name="Huggins A."/>
            <person name="James T.Y."/>
            <person name="Kamada T."/>
            <person name="Kilaru S."/>
            <person name="Kodira C."/>
            <person name="Kues U."/>
            <person name="Kupfer D."/>
            <person name="Kwan H.S."/>
            <person name="Lomsadze A."/>
            <person name="Li W."/>
            <person name="Lilly W.W."/>
            <person name="Ma L.J."/>
            <person name="Mackey A.J."/>
            <person name="Manning G."/>
            <person name="Martin F."/>
            <person name="Muraguchi H."/>
            <person name="Natvig D.O."/>
            <person name="Palmerini H."/>
            <person name="Ramesh M.A."/>
            <person name="Rehmeyer C.J."/>
            <person name="Roe B.A."/>
            <person name="Shenoy N."/>
            <person name="Stanke M."/>
            <person name="Ter-Hovhannisyan V."/>
            <person name="Tunlid A."/>
            <person name="Velagapudi R."/>
            <person name="Vision T.J."/>
            <person name="Zeng Q."/>
            <person name="Zolan M.E."/>
            <person name="Pukkila P.J."/>
        </authorList>
    </citation>
    <scope>NUCLEOTIDE SEQUENCE [LARGE SCALE GENOMIC DNA]</scope>
    <source>
        <strain evidence="14">Okayama-7 / 130 / ATCC MYA-4618 / FGSC 9003</strain>
    </source>
</reference>
<dbReference type="GO" id="GO:0005742">
    <property type="term" value="C:mitochondrial outer membrane translocase complex"/>
    <property type="evidence" value="ECO:0007669"/>
    <property type="project" value="InterPro"/>
</dbReference>
<evidence type="ECO:0000256" key="6">
    <source>
        <dbReference type="ARBA" id="ARBA00022927"/>
    </source>
</evidence>
<evidence type="ECO:0000256" key="7">
    <source>
        <dbReference type="ARBA" id="ARBA00022989"/>
    </source>
</evidence>
<dbReference type="Pfam" id="PF00856">
    <property type="entry name" value="SET"/>
    <property type="match status" value="1"/>
</dbReference>
<gene>
    <name evidence="13" type="ORF">CC1G_01411</name>
</gene>
<feature type="region of interest" description="Disordered" evidence="10">
    <location>
        <begin position="415"/>
        <end position="436"/>
    </location>
</feature>
<dbReference type="GO" id="GO:0006605">
    <property type="term" value="P:protein targeting"/>
    <property type="evidence" value="ECO:0007669"/>
    <property type="project" value="InterPro"/>
</dbReference>
<evidence type="ECO:0000259" key="12">
    <source>
        <dbReference type="Pfam" id="PF00856"/>
    </source>
</evidence>
<evidence type="ECO:0000256" key="1">
    <source>
        <dbReference type="ARBA" id="ARBA00004572"/>
    </source>
</evidence>
<evidence type="ECO:0000256" key="5">
    <source>
        <dbReference type="ARBA" id="ARBA00022787"/>
    </source>
</evidence>
<feature type="compositionally biased region" description="Low complexity" evidence="10">
    <location>
        <begin position="421"/>
        <end position="430"/>
    </location>
</feature>
<dbReference type="GeneID" id="6014055"/>
<keyword evidence="7 11" id="KW-1133">Transmembrane helix</keyword>
<comment type="subcellular location">
    <subcellularLocation>
        <location evidence="1">Mitochondrion outer membrane</location>
        <topology evidence="1">Single-pass membrane protein</topology>
    </subcellularLocation>
</comment>
<feature type="region of interest" description="Disordered" evidence="10">
    <location>
        <begin position="622"/>
        <end position="673"/>
    </location>
</feature>
<evidence type="ECO:0000256" key="8">
    <source>
        <dbReference type="ARBA" id="ARBA00023128"/>
    </source>
</evidence>
<dbReference type="Pfam" id="PF02064">
    <property type="entry name" value="MAS20"/>
    <property type="match status" value="1"/>
</dbReference>
<dbReference type="InParanoid" id="A8NYR3"/>
<keyword evidence="8" id="KW-0496">Mitochondrion</keyword>
<evidence type="ECO:0000256" key="9">
    <source>
        <dbReference type="ARBA" id="ARBA00023136"/>
    </source>
</evidence>
<proteinExistence type="inferred from homology"/>
<keyword evidence="14" id="KW-1185">Reference proteome</keyword>
<feature type="transmembrane region" description="Helical" evidence="11">
    <location>
        <begin position="6"/>
        <end position="27"/>
    </location>
</feature>
<sequence length="673" mass="74424">MESRSTVLTVAAVVATGVLAYAVYFDYKRRNDPDFRKKLKKEKKRVNKSLAASQQAEAAASAVSPAMLREALEALRSEPPVPLEDRENYFMAQVSMGEQLATQGPTFHLPAAIAFFRALRIYPAPAELIGIYEKTVPAPVFKLVLEMTNMDTRRPSHRTSQLFTSCPLILDRWMDGRNAGGYRLHVKKTPILIIYTLILPALRYLLFRFAFIHLLQHVLIHTSPPFARTIVSFQQVVARVTGYYDVFPPKSMNVSVVDQQTSTAMKGPRKVLVVNRDFAAGETIYKEHPIVAVLDSDLQIAGTHCTHCFRVIEPGLSITDENVSKIMPSAYCSKSCLVASKTRGHALLFTDESPLPKELLAGPMPDMLDSAGRQAAQQKFYDYLKSSNRNLPLVAARFIARQIVAETNRLASLASGIGAKPSPSTPGSGSEENDYVNAEDGDYQLADHLERWRFMDVVPPEGEMSLITDLLKQTLPGLDQFTTEERYAILSGKMAYNAFGVCFNGGRDDRPAPEVRPEEVEKTRTPYGTSRQIGSAVYTVSSYLTHSCDPSARVSFSSGTTELHLVANRDLKKGDVVTIAFVDVNQHPDESVAECKRRRRVELARGWKFACGCDRCEAEAREFPASQPQAEGAGAPSDPEEVVGDQSKVESSMENFEANPPAPISLNVVHDVE</sequence>
<dbReference type="VEuPathDB" id="FungiDB:CC1G_01411"/>
<dbReference type="GO" id="GO:0006886">
    <property type="term" value="P:intracellular protein transport"/>
    <property type="evidence" value="ECO:0007669"/>
    <property type="project" value="InterPro"/>
</dbReference>
<evidence type="ECO:0000256" key="3">
    <source>
        <dbReference type="ARBA" id="ARBA00022448"/>
    </source>
</evidence>
<evidence type="ECO:0000256" key="10">
    <source>
        <dbReference type="SAM" id="MobiDB-lite"/>
    </source>
</evidence>
<dbReference type="InterPro" id="IPR002056">
    <property type="entry name" value="MAS20"/>
</dbReference>
<dbReference type="InterPro" id="IPR001214">
    <property type="entry name" value="SET_dom"/>
</dbReference>
<dbReference type="InterPro" id="IPR023392">
    <property type="entry name" value="Tom20_dom_sf"/>
</dbReference>
<dbReference type="PRINTS" id="PR00351">
    <property type="entry name" value="OM20RECEPTOR"/>
</dbReference>
<name>A8NYR3_COPC7</name>
<evidence type="ECO:0000313" key="13">
    <source>
        <dbReference type="EMBL" id="EAU84415.2"/>
    </source>
</evidence>
<dbReference type="Gene3D" id="2.170.270.10">
    <property type="entry name" value="SET domain"/>
    <property type="match status" value="1"/>
</dbReference>
<dbReference type="CDD" id="cd20071">
    <property type="entry name" value="SET_SMYD"/>
    <property type="match status" value="1"/>
</dbReference>
<dbReference type="OMA" id="GKMLYNA"/>
<dbReference type="eggNOG" id="KOG4056">
    <property type="taxonomic scope" value="Eukaryota"/>
</dbReference>
<accession>A8NYR3</accession>
<dbReference type="PANTHER" id="PTHR12430:SF0">
    <property type="entry name" value="TRANSLOCASE OF OUTER MITOCHONDRIAL MEMBRANE 20"/>
    <property type="match status" value="1"/>
</dbReference>
<comment type="similarity">
    <text evidence="2">Belongs to the Tom20 family.</text>
</comment>
<dbReference type="RefSeq" id="XP_001837499.2">
    <property type="nucleotide sequence ID" value="XM_001837447.2"/>
</dbReference>
<protein>
    <recommendedName>
        <fullName evidence="12">SET domain-containing protein</fullName>
    </recommendedName>
</protein>
<dbReference type="Gene3D" id="1.20.960.10">
    <property type="entry name" value="Mitochondrial outer membrane translocase complex, subunit Tom20 domain"/>
    <property type="match status" value="1"/>
</dbReference>
<keyword evidence="4 11" id="KW-0812">Transmembrane</keyword>
<keyword evidence="9 11" id="KW-0472">Membrane</keyword>
<dbReference type="SUPFAM" id="SSF82199">
    <property type="entry name" value="SET domain"/>
    <property type="match status" value="1"/>
</dbReference>
<comment type="caution">
    <text evidence="13">The sequence shown here is derived from an EMBL/GenBank/DDBJ whole genome shotgun (WGS) entry which is preliminary data.</text>
</comment>
<dbReference type="EMBL" id="AACS02000005">
    <property type="protein sequence ID" value="EAU84415.2"/>
    <property type="molecule type" value="Genomic_DNA"/>
</dbReference>
<dbReference type="GO" id="GO:0030150">
    <property type="term" value="P:protein import into mitochondrial matrix"/>
    <property type="evidence" value="ECO:0007669"/>
    <property type="project" value="TreeGrafter"/>
</dbReference>
<keyword evidence="6" id="KW-0653">Protein transport</keyword>
<dbReference type="KEGG" id="cci:CC1G_01411"/>
<dbReference type="HOGENOM" id="CLU_016261_1_0_1"/>
<dbReference type="InterPro" id="IPR046341">
    <property type="entry name" value="SET_dom_sf"/>
</dbReference>
<keyword evidence="3" id="KW-0813">Transport</keyword>
<dbReference type="AlphaFoldDB" id="A8NYR3"/>
<dbReference type="SUPFAM" id="SSF47157">
    <property type="entry name" value="Mitochondrial import receptor subunit Tom20"/>
    <property type="match status" value="1"/>
</dbReference>
<evidence type="ECO:0000313" key="14">
    <source>
        <dbReference type="Proteomes" id="UP000001861"/>
    </source>
</evidence>
<feature type="transmembrane region" description="Helical" evidence="11">
    <location>
        <begin position="192"/>
        <end position="215"/>
    </location>
</feature>
<evidence type="ECO:0000256" key="11">
    <source>
        <dbReference type="SAM" id="Phobius"/>
    </source>
</evidence>